<reference evidence="1 2" key="1">
    <citation type="journal article" date="2022" name="bioRxiv">
        <title>The genome of the oomycete Peronosclerospora sorghi, a cosmopolitan pathogen of maize and sorghum, is inflated with dispersed pseudogenes.</title>
        <authorList>
            <person name="Fletcher K."/>
            <person name="Martin F."/>
            <person name="Isakeit T."/>
            <person name="Cavanaugh K."/>
            <person name="Magill C."/>
            <person name="Michelmore R."/>
        </authorList>
    </citation>
    <scope>NUCLEOTIDE SEQUENCE [LARGE SCALE GENOMIC DNA]</scope>
    <source>
        <strain evidence="1">P6</strain>
    </source>
</reference>
<dbReference type="EMBL" id="CM047592">
    <property type="protein sequence ID" value="KAI9917460.1"/>
    <property type="molecule type" value="Genomic_DNA"/>
</dbReference>
<evidence type="ECO:0000313" key="2">
    <source>
        <dbReference type="Proteomes" id="UP001163321"/>
    </source>
</evidence>
<evidence type="ECO:0000313" key="1">
    <source>
        <dbReference type="EMBL" id="KAI9917460.1"/>
    </source>
</evidence>
<name>A0ACC0WFM8_9STRA</name>
<accession>A0ACC0WFM8</accession>
<comment type="caution">
    <text evidence="1">The sequence shown here is derived from an EMBL/GenBank/DDBJ whole genome shotgun (WGS) entry which is preliminary data.</text>
</comment>
<sequence>MVHNLRAFQEKAKKYRLSKKEVEAQVEAMVNALKERHNQELKVFEKEEENTTTLISHENEPAEAASLATKQSKAQAKAKLKRENKNKQERERRERFDEANKNTVSERQIEADMILAQLTRY</sequence>
<gene>
    <name evidence="1" type="ORF">PsorP6_013331</name>
</gene>
<organism evidence="1 2">
    <name type="scientific">Peronosclerospora sorghi</name>
    <dbReference type="NCBI Taxonomy" id="230839"/>
    <lineage>
        <taxon>Eukaryota</taxon>
        <taxon>Sar</taxon>
        <taxon>Stramenopiles</taxon>
        <taxon>Oomycota</taxon>
        <taxon>Peronosporomycetes</taxon>
        <taxon>Peronosporales</taxon>
        <taxon>Peronosporaceae</taxon>
        <taxon>Peronosclerospora</taxon>
    </lineage>
</organism>
<dbReference type="Proteomes" id="UP001163321">
    <property type="component" value="Chromosome 13"/>
</dbReference>
<proteinExistence type="predicted"/>
<protein>
    <submittedName>
        <fullName evidence="1">Uncharacterized protein</fullName>
    </submittedName>
</protein>
<keyword evidence="2" id="KW-1185">Reference proteome</keyword>